<gene>
    <name evidence="2" type="ORF">KTO63_19790</name>
</gene>
<protein>
    <submittedName>
        <fullName evidence="2">Uncharacterized protein</fullName>
    </submittedName>
</protein>
<reference evidence="2" key="1">
    <citation type="submission" date="2021-06" db="EMBL/GenBank/DDBJ databases">
        <authorList>
            <person name="Huq M.A."/>
        </authorList>
    </citation>
    <scope>NUCLEOTIDE SEQUENCE</scope>
    <source>
        <strain evidence="2">MAH-26</strain>
    </source>
</reference>
<evidence type="ECO:0000313" key="2">
    <source>
        <dbReference type="EMBL" id="MBV4359421.1"/>
    </source>
</evidence>
<comment type="caution">
    <text evidence="2">The sequence shown here is derived from an EMBL/GenBank/DDBJ whole genome shotgun (WGS) entry which is preliminary data.</text>
</comment>
<evidence type="ECO:0000313" key="3">
    <source>
        <dbReference type="Proteomes" id="UP000812270"/>
    </source>
</evidence>
<accession>A0A9E2SAF3</accession>
<dbReference type="Proteomes" id="UP000812270">
    <property type="component" value="Unassembled WGS sequence"/>
</dbReference>
<sequence>MAKKSIINQPDQNKHSGKPDPKKPNSDPKHQAELHKRTNKKGYNEQTTSNTPGARKTSNEDKHDG</sequence>
<organism evidence="2 3">
    <name type="scientific">Pinibacter aurantiacus</name>
    <dbReference type="NCBI Taxonomy" id="2851599"/>
    <lineage>
        <taxon>Bacteria</taxon>
        <taxon>Pseudomonadati</taxon>
        <taxon>Bacteroidota</taxon>
        <taxon>Chitinophagia</taxon>
        <taxon>Chitinophagales</taxon>
        <taxon>Chitinophagaceae</taxon>
        <taxon>Pinibacter</taxon>
    </lineage>
</organism>
<dbReference type="EMBL" id="JAHSPG010000015">
    <property type="protein sequence ID" value="MBV4359421.1"/>
    <property type="molecule type" value="Genomic_DNA"/>
</dbReference>
<feature type="compositionally biased region" description="Polar residues" evidence="1">
    <location>
        <begin position="1"/>
        <end position="11"/>
    </location>
</feature>
<evidence type="ECO:0000256" key="1">
    <source>
        <dbReference type="SAM" id="MobiDB-lite"/>
    </source>
</evidence>
<feature type="compositionally biased region" description="Basic and acidic residues" evidence="1">
    <location>
        <begin position="12"/>
        <end position="36"/>
    </location>
</feature>
<feature type="region of interest" description="Disordered" evidence="1">
    <location>
        <begin position="1"/>
        <end position="65"/>
    </location>
</feature>
<proteinExistence type="predicted"/>
<keyword evidence="3" id="KW-1185">Reference proteome</keyword>
<dbReference type="RefSeq" id="WP_217793558.1">
    <property type="nucleotide sequence ID" value="NZ_JAHSPG010000015.1"/>
</dbReference>
<dbReference type="AlphaFoldDB" id="A0A9E2SAF3"/>
<name>A0A9E2SAF3_9BACT</name>